<keyword evidence="3" id="KW-0813">Transport</keyword>
<protein>
    <recommendedName>
        <fullName evidence="2">Mannitol-specific phosphotransferase enzyme IIA component</fullName>
    </recommendedName>
    <alternativeName>
        <fullName evidence="10">EIIA</fullName>
    </alternativeName>
    <alternativeName>
        <fullName evidence="11">EIII</fullName>
    </alternativeName>
    <alternativeName>
        <fullName evidence="9">PTS system mannitol-specific EIIA component</fullName>
    </alternativeName>
</protein>
<sequence>MTSTHDLTPDFQPTRHCEEERRPMSDVLSREAIVLGGQATDRDAAITEAGRLLVASGAVDEAYVDAMHERETSVSTFMGNGLAIPHGTNEAKALIRHTAISFVRYDEPIDWKGSPARYVVGIAGAGDDHLTVLQALAGAFTDDASIAALDAAQTPDDVLAVLGDVST</sequence>
<evidence type="ECO:0000256" key="2">
    <source>
        <dbReference type="ARBA" id="ARBA00014783"/>
    </source>
</evidence>
<dbReference type="CDD" id="cd00211">
    <property type="entry name" value="PTS_IIA_fru"/>
    <property type="match status" value="1"/>
</dbReference>
<comment type="function">
    <text evidence="1">The phosphoenolpyruvate-dependent sugar phosphotransferase system (sugar PTS), a major carbohydrate active transport system, catalyzes the phosphorylation of incoming sugar substrates concomitantly with their translocation across the cell membrane. The enzyme II CmtAB PTS system is involved in D-mannitol transport.</text>
</comment>
<evidence type="ECO:0000259" key="13">
    <source>
        <dbReference type="PROSITE" id="PS51094"/>
    </source>
</evidence>
<dbReference type="InterPro" id="IPR016152">
    <property type="entry name" value="PTrfase/Anion_transptr"/>
</dbReference>
<evidence type="ECO:0000256" key="12">
    <source>
        <dbReference type="SAM" id="MobiDB-lite"/>
    </source>
</evidence>
<dbReference type="PROSITE" id="PS51094">
    <property type="entry name" value="PTS_EIIA_TYPE_2"/>
    <property type="match status" value="1"/>
</dbReference>
<evidence type="ECO:0000256" key="8">
    <source>
        <dbReference type="ARBA" id="ARBA00022777"/>
    </source>
</evidence>
<dbReference type="EMBL" id="JACXYZ010000004">
    <property type="protein sequence ID" value="MBD3926935.1"/>
    <property type="molecule type" value="Genomic_DNA"/>
</dbReference>
<keyword evidence="15" id="KW-1185">Reference proteome</keyword>
<comment type="caution">
    <text evidence="14">The sequence shown here is derived from an EMBL/GenBank/DDBJ whole genome shotgun (WGS) entry which is preliminary data.</text>
</comment>
<keyword evidence="5 14" id="KW-0762">Sugar transport</keyword>
<evidence type="ECO:0000313" key="14">
    <source>
        <dbReference type="EMBL" id="MBD3926935.1"/>
    </source>
</evidence>
<evidence type="ECO:0000313" key="15">
    <source>
        <dbReference type="Proteomes" id="UP000618818"/>
    </source>
</evidence>
<keyword evidence="6" id="KW-0808">Transferase</keyword>
<reference evidence="14 15" key="1">
    <citation type="submission" date="2020-09" db="EMBL/GenBank/DDBJ databases">
        <title>novel species in genus Nocardioides.</title>
        <authorList>
            <person name="Zhang G."/>
        </authorList>
    </citation>
    <scope>NUCLEOTIDE SEQUENCE [LARGE SCALE GENOMIC DNA]</scope>
    <source>
        <strain evidence="14 15">KCTC 39551</strain>
    </source>
</reference>
<evidence type="ECO:0000256" key="9">
    <source>
        <dbReference type="ARBA" id="ARBA00029908"/>
    </source>
</evidence>
<dbReference type="Proteomes" id="UP000618818">
    <property type="component" value="Unassembled WGS sequence"/>
</dbReference>
<proteinExistence type="predicted"/>
<keyword evidence="4" id="KW-0597">Phosphoprotein</keyword>
<dbReference type="SUPFAM" id="SSF55804">
    <property type="entry name" value="Phoshotransferase/anion transport protein"/>
    <property type="match status" value="1"/>
</dbReference>
<evidence type="ECO:0000256" key="11">
    <source>
        <dbReference type="ARBA" id="ARBA00030962"/>
    </source>
</evidence>
<evidence type="ECO:0000256" key="3">
    <source>
        <dbReference type="ARBA" id="ARBA00022448"/>
    </source>
</evidence>
<evidence type="ECO:0000256" key="7">
    <source>
        <dbReference type="ARBA" id="ARBA00022683"/>
    </source>
</evidence>
<dbReference type="Gene3D" id="3.40.930.10">
    <property type="entry name" value="Mannitol-specific EII, Chain A"/>
    <property type="match status" value="1"/>
</dbReference>
<evidence type="ECO:0000256" key="5">
    <source>
        <dbReference type="ARBA" id="ARBA00022597"/>
    </source>
</evidence>
<dbReference type="InterPro" id="IPR050893">
    <property type="entry name" value="Sugar_PTS"/>
</dbReference>
<feature type="domain" description="PTS EIIA type-2" evidence="13">
    <location>
        <begin position="26"/>
        <end position="165"/>
    </location>
</feature>
<accession>A0ABR8NGF4</accession>
<dbReference type="PANTHER" id="PTHR30181:SF2">
    <property type="entry name" value="PTS SYSTEM MANNITOL-SPECIFIC EIICBA COMPONENT"/>
    <property type="match status" value="1"/>
</dbReference>
<evidence type="ECO:0000256" key="10">
    <source>
        <dbReference type="ARBA" id="ARBA00030956"/>
    </source>
</evidence>
<evidence type="ECO:0000256" key="6">
    <source>
        <dbReference type="ARBA" id="ARBA00022679"/>
    </source>
</evidence>
<feature type="region of interest" description="Disordered" evidence="12">
    <location>
        <begin position="1"/>
        <end position="23"/>
    </location>
</feature>
<keyword evidence="7" id="KW-0598">Phosphotransferase system</keyword>
<evidence type="ECO:0000256" key="4">
    <source>
        <dbReference type="ARBA" id="ARBA00022553"/>
    </source>
</evidence>
<dbReference type="InterPro" id="IPR002178">
    <property type="entry name" value="PTS_EIIA_type-2_dom"/>
</dbReference>
<feature type="compositionally biased region" description="Basic and acidic residues" evidence="12">
    <location>
        <begin position="13"/>
        <end position="23"/>
    </location>
</feature>
<name>A0ABR8NGF4_9ACTN</name>
<keyword evidence="8" id="KW-0418">Kinase</keyword>
<gene>
    <name evidence="14" type="ORF">IEZ26_20110</name>
</gene>
<dbReference type="PANTHER" id="PTHR30181">
    <property type="entry name" value="MANNITOL PERMEASE IIC COMPONENT"/>
    <property type="match status" value="1"/>
</dbReference>
<organism evidence="14 15">
    <name type="scientific">Nocardioides cavernae</name>
    <dbReference type="NCBI Taxonomy" id="1921566"/>
    <lineage>
        <taxon>Bacteria</taxon>
        <taxon>Bacillati</taxon>
        <taxon>Actinomycetota</taxon>
        <taxon>Actinomycetes</taxon>
        <taxon>Propionibacteriales</taxon>
        <taxon>Nocardioidaceae</taxon>
        <taxon>Nocardioides</taxon>
    </lineage>
</organism>
<dbReference type="PROSITE" id="PS00372">
    <property type="entry name" value="PTS_EIIA_TYPE_2_HIS"/>
    <property type="match status" value="1"/>
</dbReference>
<dbReference type="Pfam" id="PF00359">
    <property type="entry name" value="PTS_EIIA_2"/>
    <property type="match status" value="1"/>
</dbReference>
<evidence type="ECO:0000256" key="1">
    <source>
        <dbReference type="ARBA" id="ARBA00002434"/>
    </source>
</evidence>